<evidence type="ECO:0000313" key="1">
    <source>
        <dbReference type="EMBL" id="EWY38800.1"/>
    </source>
</evidence>
<organism evidence="1 2">
    <name type="scientific">Skermanella stibiiresistens SB22</name>
    <dbReference type="NCBI Taxonomy" id="1385369"/>
    <lineage>
        <taxon>Bacteria</taxon>
        <taxon>Pseudomonadati</taxon>
        <taxon>Pseudomonadota</taxon>
        <taxon>Alphaproteobacteria</taxon>
        <taxon>Rhodospirillales</taxon>
        <taxon>Azospirillaceae</taxon>
        <taxon>Skermanella</taxon>
    </lineage>
</organism>
<keyword evidence="2" id="KW-1185">Reference proteome</keyword>
<comment type="caution">
    <text evidence="1">The sequence shown here is derived from an EMBL/GenBank/DDBJ whole genome shotgun (WGS) entry which is preliminary data.</text>
</comment>
<proteinExistence type="predicted"/>
<name>W9GXZ7_9PROT</name>
<evidence type="ECO:0000313" key="2">
    <source>
        <dbReference type="Proteomes" id="UP000019486"/>
    </source>
</evidence>
<dbReference type="RefSeq" id="WP_037456261.1">
    <property type="nucleotide sequence ID" value="NZ_AVFL01000016.1"/>
</dbReference>
<gene>
    <name evidence="1" type="ORF">N825_10975</name>
</gene>
<dbReference type="EMBL" id="AVFL01000016">
    <property type="protein sequence ID" value="EWY38800.1"/>
    <property type="molecule type" value="Genomic_DNA"/>
</dbReference>
<dbReference type="AlphaFoldDB" id="W9GXZ7"/>
<dbReference type="Proteomes" id="UP000019486">
    <property type="component" value="Unassembled WGS sequence"/>
</dbReference>
<dbReference type="OrthoDB" id="9832581at2"/>
<sequence length="246" mass="27120">MRMKSPRPEEPEDQAIRWAYDIACAATGVASNNRAHVAELSRHKWAIAPRHQQAAIDHVAALKTRPDVSRIAGFRRIMGGMPAYNAVVGLEAFERLSAGISVAERTRLAETMLPFSCALLVFHTSYAWTLLNTNSEIESNREVLRLLGVGMPGPELGYKFVWKTETDWLCRLIVGVGTTVEIPETIDRAGLDVAKARGQLRGASLKQTFPARLADLEALSADCWKFLIAARGWAMANIDHVPIAQC</sequence>
<accession>W9GXZ7</accession>
<protein>
    <submittedName>
        <fullName evidence="1">Uncharacterized protein</fullName>
    </submittedName>
</protein>
<dbReference type="STRING" id="1385369.N825_10975"/>
<reference evidence="1 2" key="1">
    <citation type="submission" date="2013-08" db="EMBL/GenBank/DDBJ databases">
        <title>The genome sequence of Skermanella stibiiresistens.</title>
        <authorList>
            <person name="Zhu W."/>
            <person name="Wang G."/>
        </authorList>
    </citation>
    <scope>NUCLEOTIDE SEQUENCE [LARGE SCALE GENOMIC DNA]</scope>
    <source>
        <strain evidence="1 2">SB22</strain>
    </source>
</reference>